<comment type="caution">
    <text evidence="1">The sequence shown here is derived from an EMBL/GenBank/DDBJ whole genome shotgun (WGS) entry which is preliminary data.</text>
</comment>
<organism evidence="1 2">
    <name type="scientific">Genlisea aurea</name>
    <dbReference type="NCBI Taxonomy" id="192259"/>
    <lineage>
        <taxon>Eukaryota</taxon>
        <taxon>Viridiplantae</taxon>
        <taxon>Streptophyta</taxon>
        <taxon>Embryophyta</taxon>
        <taxon>Tracheophyta</taxon>
        <taxon>Spermatophyta</taxon>
        <taxon>Magnoliopsida</taxon>
        <taxon>eudicotyledons</taxon>
        <taxon>Gunneridae</taxon>
        <taxon>Pentapetalae</taxon>
        <taxon>asterids</taxon>
        <taxon>lamiids</taxon>
        <taxon>Lamiales</taxon>
        <taxon>Lentibulariaceae</taxon>
        <taxon>Genlisea</taxon>
    </lineage>
</organism>
<gene>
    <name evidence="1" type="ORF">M569_12820</name>
</gene>
<dbReference type="Proteomes" id="UP000015453">
    <property type="component" value="Unassembled WGS sequence"/>
</dbReference>
<dbReference type="EMBL" id="AUSU01006473">
    <property type="protein sequence ID" value="EPS61973.1"/>
    <property type="molecule type" value="Genomic_DNA"/>
</dbReference>
<sequence>MRLRPLFQSYGGSYPPDSVELWTLSFPGATARGLLSPGVKVLSASECGQAMVSVLLRTMCSQSLMNANHLKKQRPTASDPEVLYACWLLSQPACRRVALFRGLGGETNPELSGDWQHLCHLVVWPALGLVCRDGTLNATSLQWWYSYKEATPWLLKASLCKMAAVGRVPQQQQST</sequence>
<keyword evidence="2" id="KW-1185">Reference proteome</keyword>
<accession>S8DGP7</accession>
<reference evidence="1 2" key="1">
    <citation type="journal article" date="2013" name="BMC Genomics">
        <title>The miniature genome of a carnivorous plant Genlisea aurea contains a low number of genes and short non-coding sequences.</title>
        <authorList>
            <person name="Leushkin E.V."/>
            <person name="Sutormin R.A."/>
            <person name="Nabieva E.R."/>
            <person name="Penin A.A."/>
            <person name="Kondrashov A.S."/>
            <person name="Logacheva M.D."/>
        </authorList>
    </citation>
    <scope>NUCLEOTIDE SEQUENCE [LARGE SCALE GENOMIC DNA]</scope>
</reference>
<dbReference type="AlphaFoldDB" id="S8DGP7"/>
<proteinExistence type="predicted"/>
<protein>
    <submittedName>
        <fullName evidence="1">Uncharacterized protein</fullName>
    </submittedName>
</protein>
<evidence type="ECO:0000313" key="2">
    <source>
        <dbReference type="Proteomes" id="UP000015453"/>
    </source>
</evidence>
<name>S8DGP7_9LAMI</name>
<evidence type="ECO:0000313" key="1">
    <source>
        <dbReference type="EMBL" id="EPS61973.1"/>
    </source>
</evidence>